<dbReference type="Proteomes" id="UP001219862">
    <property type="component" value="Unassembled WGS sequence"/>
</dbReference>
<dbReference type="EMBL" id="JAQQXS010000008">
    <property type="protein sequence ID" value="MDC8785609.1"/>
    <property type="molecule type" value="Genomic_DNA"/>
</dbReference>
<dbReference type="Gene3D" id="3.40.630.30">
    <property type="match status" value="1"/>
</dbReference>
<dbReference type="Pfam" id="PF13302">
    <property type="entry name" value="Acetyltransf_3"/>
    <property type="match status" value="1"/>
</dbReference>
<evidence type="ECO:0000313" key="3">
    <source>
        <dbReference type="Proteomes" id="UP001219862"/>
    </source>
</evidence>
<protein>
    <submittedName>
        <fullName evidence="2">GNAT family N-acetyltransferase</fullName>
    </submittedName>
</protein>
<gene>
    <name evidence="2" type="ORF">PRZ01_10440</name>
</gene>
<dbReference type="InterPro" id="IPR000182">
    <property type="entry name" value="GNAT_dom"/>
</dbReference>
<accession>A0ABT5KRR1</accession>
<keyword evidence="3" id="KW-1185">Reference proteome</keyword>
<dbReference type="PANTHER" id="PTHR43792:SF1">
    <property type="entry name" value="N-ACETYLTRANSFERASE DOMAIN-CONTAINING PROTEIN"/>
    <property type="match status" value="1"/>
</dbReference>
<proteinExistence type="predicted"/>
<dbReference type="RefSeq" id="WP_273596723.1">
    <property type="nucleotide sequence ID" value="NZ_JAQQXS010000008.1"/>
</dbReference>
<reference evidence="2 3" key="1">
    <citation type="submission" date="2022-10" db="EMBL/GenBank/DDBJ databases">
        <title>paucibacter sp. hw8 Genome sequencing.</title>
        <authorList>
            <person name="Park S."/>
        </authorList>
    </citation>
    <scope>NUCLEOTIDE SEQUENCE [LARGE SCALE GENOMIC DNA]</scope>
    <source>
        <strain evidence="3">hw8</strain>
    </source>
</reference>
<dbReference type="SUPFAM" id="SSF55729">
    <property type="entry name" value="Acyl-CoA N-acyltransferases (Nat)"/>
    <property type="match status" value="1"/>
</dbReference>
<feature type="domain" description="N-acetyltransferase" evidence="1">
    <location>
        <begin position="9"/>
        <end position="177"/>
    </location>
</feature>
<comment type="caution">
    <text evidence="2">The sequence shown here is derived from an EMBL/GenBank/DDBJ whole genome shotgun (WGS) entry which is preliminary data.</text>
</comment>
<evidence type="ECO:0000259" key="1">
    <source>
        <dbReference type="PROSITE" id="PS51186"/>
    </source>
</evidence>
<dbReference type="PANTHER" id="PTHR43792">
    <property type="entry name" value="GNAT FAMILY, PUTATIVE (AFU_ORTHOLOGUE AFUA_3G00765)-RELATED-RELATED"/>
    <property type="match status" value="1"/>
</dbReference>
<evidence type="ECO:0000313" key="2">
    <source>
        <dbReference type="EMBL" id="MDC8785609.1"/>
    </source>
</evidence>
<sequence length="182" mass="21071">MTILLTPRLRLEPLTEAHFDGLHRLNNDPEVMRYITGKPDTPEDTQLMIDRVKEKWAEWGYSWWAFIELATGELIGAGCIQHLGRVRSGPLEIGWRLRLDRWHQGFASEAAQRMADFAFEDLQAVQLCAVRVAENLASGKVMDRLGMHYTGIEHWYDKDLARHDMSRDDWLAARKLRVGTVR</sequence>
<name>A0ABT5KRR1_9BURK</name>
<dbReference type="InterPro" id="IPR016181">
    <property type="entry name" value="Acyl_CoA_acyltransferase"/>
</dbReference>
<dbReference type="InterPro" id="IPR051531">
    <property type="entry name" value="N-acetyltransferase"/>
</dbReference>
<dbReference type="PROSITE" id="PS51186">
    <property type="entry name" value="GNAT"/>
    <property type="match status" value="1"/>
</dbReference>
<organism evidence="2 3">
    <name type="scientific">Roseateles koreensis</name>
    <dbReference type="NCBI Taxonomy" id="2987526"/>
    <lineage>
        <taxon>Bacteria</taxon>
        <taxon>Pseudomonadati</taxon>
        <taxon>Pseudomonadota</taxon>
        <taxon>Betaproteobacteria</taxon>
        <taxon>Burkholderiales</taxon>
        <taxon>Sphaerotilaceae</taxon>
        <taxon>Roseateles</taxon>
    </lineage>
</organism>